<dbReference type="PROSITE" id="PS00600">
    <property type="entry name" value="AA_TRANSFER_CLASS_3"/>
    <property type="match status" value="1"/>
</dbReference>
<comment type="similarity">
    <text evidence="3">Belongs to the class-III pyridoxal-phosphate-dependent aminotransferase family.</text>
</comment>
<dbReference type="InterPro" id="IPR015422">
    <property type="entry name" value="PyrdxlP-dep_Trfase_small"/>
</dbReference>
<evidence type="ECO:0000256" key="1">
    <source>
        <dbReference type="ARBA" id="ARBA00001933"/>
    </source>
</evidence>
<dbReference type="GO" id="GO:0008483">
    <property type="term" value="F:transaminase activity"/>
    <property type="evidence" value="ECO:0007669"/>
    <property type="project" value="UniProtKB-KW"/>
</dbReference>
<dbReference type="EMBL" id="DVLT01000052">
    <property type="protein sequence ID" value="HIU03318.1"/>
    <property type="molecule type" value="Genomic_DNA"/>
</dbReference>
<dbReference type="SUPFAM" id="SSF53383">
    <property type="entry name" value="PLP-dependent transferases"/>
    <property type="match status" value="1"/>
</dbReference>
<dbReference type="Gene3D" id="3.90.1150.10">
    <property type="entry name" value="Aspartate Aminotransferase, domain 1"/>
    <property type="match status" value="1"/>
</dbReference>
<evidence type="ECO:0000256" key="3">
    <source>
        <dbReference type="RuleBase" id="RU003560"/>
    </source>
</evidence>
<dbReference type="InterPro" id="IPR015424">
    <property type="entry name" value="PyrdxlP-dep_Trfase"/>
</dbReference>
<dbReference type="InterPro" id="IPR015421">
    <property type="entry name" value="PyrdxlP-dep_Trfase_major"/>
</dbReference>
<sequence>MGNYLNWYDYGAIHAKAGEIMQNRKKLKRSAVAAYEKWFDDHCAVSKSQFEQAQEIIPGGIEHNLANNHPFPISIVRADGPWLYDVDGNKYIDLLMAGGPTILGNNYLKQECADFILNYGPLTGLYSDHERLLAKTIQKHMPAIEMFRMLGSGTEADIIGIRLARAYTHKTELIRIRGGYHGWSDQLIYNAVEAPDDQACLNGIPADCFKSTHCVEPNDIADLERQFEENEKLGGTAALVLEPLGQDSGAVPLTPEYHKEAEKLCRKYNALLIYDEVVTAFRLGMGGAQALFGTHPDLTIFGKIMGGGFGCSGGIGGRKEIISMLAAGINKDRSQKVRVGGTLSANPLTAFAGRRTIEELERLNAHEVMAKAADKLMKEIGALTDKYHIPALVFNHQSILHIDVAASQHIPTFYKPSDPEYARQSAEASQCVMEFAMALAAEGLIISGGGKTYLCYETASMIDDILDIYDRVFKQFE</sequence>
<evidence type="ECO:0000256" key="2">
    <source>
        <dbReference type="ARBA" id="ARBA00022898"/>
    </source>
</evidence>
<dbReference type="Pfam" id="PF00202">
    <property type="entry name" value="Aminotran_3"/>
    <property type="match status" value="1"/>
</dbReference>
<reference evidence="4" key="2">
    <citation type="journal article" date="2021" name="PeerJ">
        <title>Extensive microbial diversity within the chicken gut microbiome revealed by metagenomics and culture.</title>
        <authorList>
            <person name="Gilroy R."/>
            <person name="Ravi A."/>
            <person name="Getino M."/>
            <person name="Pursley I."/>
            <person name="Horton D.L."/>
            <person name="Alikhan N.F."/>
            <person name="Baker D."/>
            <person name="Gharbi K."/>
            <person name="Hall N."/>
            <person name="Watson M."/>
            <person name="Adriaenssens E.M."/>
            <person name="Foster-Nyarko E."/>
            <person name="Jarju S."/>
            <person name="Secka A."/>
            <person name="Antonio M."/>
            <person name="Oren A."/>
            <person name="Chaudhuri R.R."/>
            <person name="La Ragione R."/>
            <person name="Hildebrand F."/>
            <person name="Pallen M.J."/>
        </authorList>
    </citation>
    <scope>NUCLEOTIDE SEQUENCE</scope>
    <source>
        <strain evidence="4">CHK187-14744</strain>
    </source>
</reference>
<name>A0A9D1KXC9_9FIRM</name>
<evidence type="ECO:0000313" key="5">
    <source>
        <dbReference type="Proteomes" id="UP000824164"/>
    </source>
</evidence>
<keyword evidence="4" id="KW-0808">Transferase</keyword>
<comment type="cofactor">
    <cofactor evidence="1">
        <name>pyridoxal 5'-phosphate</name>
        <dbReference type="ChEBI" id="CHEBI:597326"/>
    </cofactor>
</comment>
<organism evidence="4 5">
    <name type="scientific">Candidatus Onthocola gallistercoris</name>
    <dbReference type="NCBI Taxonomy" id="2840876"/>
    <lineage>
        <taxon>Bacteria</taxon>
        <taxon>Bacillati</taxon>
        <taxon>Bacillota</taxon>
        <taxon>Bacilli</taxon>
        <taxon>Candidatus Onthocola</taxon>
    </lineage>
</organism>
<gene>
    <name evidence="4" type="ORF">IAB63_08710</name>
</gene>
<evidence type="ECO:0000313" key="4">
    <source>
        <dbReference type="EMBL" id="HIU03318.1"/>
    </source>
</evidence>
<accession>A0A9D1KXC9</accession>
<dbReference type="GO" id="GO:0030170">
    <property type="term" value="F:pyridoxal phosphate binding"/>
    <property type="evidence" value="ECO:0007669"/>
    <property type="project" value="InterPro"/>
</dbReference>
<keyword evidence="2 3" id="KW-0663">Pyridoxal phosphate</keyword>
<proteinExistence type="inferred from homology"/>
<dbReference type="InterPro" id="IPR005814">
    <property type="entry name" value="Aminotrans_3"/>
</dbReference>
<dbReference type="InterPro" id="IPR049704">
    <property type="entry name" value="Aminotrans_3_PPA_site"/>
</dbReference>
<dbReference type="AlphaFoldDB" id="A0A9D1KXC9"/>
<comment type="caution">
    <text evidence="4">The sequence shown here is derived from an EMBL/GenBank/DDBJ whole genome shotgun (WGS) entry which is preliminary data.</text>
</comment>
<keyword evidence="4" id="KW-0032">Aminotransferase</keyword>
<dbReference type="Gene3D" id="3.40.640.10">
    <property type="entry name" value="Type I PLP-dependent aspartate aminotransferase-like (Major domain)"/>
    <property type="match status" value="1"/>
</dbReference>
<dbReference type="PANTHER" id="PTHR43713">
    <property type="entry name" value="GLUTAMATE-1-SEMIALDEHYDE 2,1-AMINOMUTASE"/>
    <property type="match status" value="1"/>
</dbReference>
<protein>
    <submittedName>
        <fullName evidence="4">Aminotransferase class III-fold pyridoxal phosphate-dependent enzyme</fullName>
    </submittedName>
</protein>
<dbReference type="PANTHER" id="PTHR43713:SF3">
    <property type="entry name" value="GLUTAMATE-1-SEMIALDEHYDE 2,1-AMINOMUTASE 1, CHLOROPLASTIC-RELATED"/>
    <property type="match status" value="1"/>
</dbReference>
<reference evidence="4" key="1">
    <citation type="submission" date="2020-10" db="EMBL/GenBank/DDBJ databases">
        <authorList>
            <person name="Gilroy R."/>
        </authorList>
    </citation>
    <scope>NUCLEOTIDE SEQUENCE</scope>
    <source>
        <strain evidence="4">CHK187-14744</strain>
    </source>
</reference>
<dbReference type="Proteomes" id="UP000824164">
    <property type="component" value="Unassembled WGS sequence"/>
</dbReference>